<organism evidence="1 2">
    <name type="scientific">Coffea canephora</name>
    <name type="common">Robusta coffee</name>
    <dbReference type="NCBI Taxonomy" id="49390"/>
    <lineage>
        <taxon>Eukaryota</taxon>
        <taxon>Viridiplantae</taxon>
        <taxon>Streptophyta</taxon>
        <taxon>Embryophyta</taxon>
        <taxon>Tracheophyta</taxon>
        <taxon>Spermatophyta</taxon>
        <taxon>Magnoliopsida</taxon>
        <taxon>eudicotyledons</taxon>
        <taxon>Gunneridae</taxon>
        <taxon>Pentapetalae</taxon>
        <taxon>asterids</taxon>
        <taxon>lamiids</taxon>
        <taxon>Gentianales</taxon>
        <taxon>Rubiaceae</taxon>
        <taxon>Ixoroideae</taxon>
        <taxon>Gardenieae complex</taxon>
        <taxon>Bertiereae - Coffeeae clade</taxon>
        <taxon>Coffeeae</taxon>
        <taxon>Coffea</taxon>
    </lineage>
</organism>
<evidence type="ECO:0000313" key="2">
    <source>
        <dbReference type="Proteomes" id="UP000295252"/>
    </source>
</evidence>
<sequence>MSSIFMFLHFETMYHVSVKSHVSVKFFTKELKVRCTLTSIRVEERKVIYKRQLRFNKPFFHFWKSLQTSADATSTEKLLIQATQGRSVIHIYLTLESK</sequence>
<dbReference type="InParanoid" id="A0A068USN8"/>
<evidence type="ECO:0000313" key="1">
    <source>
        <dbReference type="EMBL" id="CDP11234.1"/>
    </source>
</evidence>
<keyword evidence="2" id="KW-1185">Reference proteome</keyword>
<dbReference type="AlphaFoldDB" id="A0A068USN8"/>
<reference evidence="2" key="1">
    <citation type="journal article" date="2014" name="Science">
        <title>The coffee genome provides insight into the convergent evolution of caffeine biosynthesis.</title>
        <authorList>
            <person name="Denoeud F."/>
            <person name="Carretero-Paulet L."/>
            <person name="Dereeper A."/>
            <person name="Droc G."/>
            <person name="Guyot R."/>
            <person name="Pietrella M."/>
            <person name="Zheng C."/>
            <person name="Alberti A."/>
            <person name="Anthony F."/>
            <person name="Aprea G."/>
            <person name="Aury J.M."/>
            <person name="Bento P."/>
            <person name="Bernard M."/>
            <person name="Bocs S."/>
            <person name="Campa C."/>
            <person name="Cenci A."/>
            <person name="Combes M.C."/>
            <person name="Crouzillat D."/>
            <person name="Da Silva C."/>
            <person name="Daddiego L."/>
            <person name="De Bellis F."/>
            <person name="Dussert S."/>
            <person name="Garsmeur O."/>
            <person name="Gayraud T."/>
            <person name="Guignon V."/>
            <person name="Jahn K."/>
            <person name="Jamilloux V."/>
            <person name="Joet T."/>
            <person name="Labadie K."/>
            <person name="Lan T."/>
            <person name="Leclercq J."/>
            <person name="Lepelley M."/>
            <person name="Leroy T."/>
            <person name="Li L.T."/>
            <person name="Librado P."/>
            <person name="Lopez L."/>
            <person name="Munoz A."/>
            <person name="Noel B."/>
            <person name="Pallavicini A."/>
            <person name="Perrotta G."/>
            <person name="Poncet V."/>
            <person name="Pot D."/>
            <person name="Priyono X."/>
            <person name="Rigoreau M."/>
            <person name="Rouard M."/>
            <person name="Rozas J."/>
            <person name="Tranchant-Dubreuil C."/>
            <person name="VanBuren R."/>
            <person name="Zhang Q."/>
            <person name="Andrade A.C."/>
            <person name="Argout X."/>
            <person name="Bertrand B."/>
            <person name="de Kochko A."/>
            <person name="Graziosi G."/>
            <person name="Henry R.J."/>
            <person name="Jayarama X."/>
            <person name="Ming R."/>
            <person name="Nagai C."/>
            <person name="Rounsley S."/>
            <person name="Sankoff D."/>
            <person name="Giuliano G."/>
            <person name="Albert V.A."/>
            <person name="Wincker P."/>
            <person name="Lashermes P."/>
        </authorList>
    </citation>
    <scope>NUCLEOTIDE SEQUENCE [LARGE SCALE GENOMIC DNA]</scope>
    <source>
        <strain evidence="2">cv. DH200-94</strain>
    </source>
</reference>
<gene>
    <name evidence="1" type="ORF">GSCOC_T00033346001</name>
</gene>
<protein>
    <submittedName>
        <fullName evidence="1">Uncharacterized protein</fullName>
    </submittedName>
</protein>
<dbReference type="Proteomes" id="UP000295252">
    <property type="component" value="Chromosome XI"/>
</dbReference>
<accession>A0A068USN8</accession>
<proteinExistence type="predicted"/>
<dbReference type="EMBL" id="HG739137">
    <property type="protein sequence ID" value="CDP11234.1"/>
    <property type="molecule type" value="Genomic_DNA"/>
</dbReference>
<dbReference type="Gramene" id="CDP11234">
    <property type="protein sequence ID" value="CDP11234"/>
    <property type="gene ID" value="GSCOC_T00033346001"/>
</dbReference>
<name>A0A068USN8_COFCA</name>